<comment type="caution">
    <text evidence="1">The sequence shown here is derived from an EMBL/GenBank/DDBJ whole genome shotgun (WGS) entry which is preliminary data.</text>
</comment>
<reference evidence="1 2" key="1">
    <citation type="journal article" date="2019" name="Int. J. Syst. Evol. Microbiol.">
        <title>The Global Catalogue of Microorganisms (GCM) 10K type strain sequencing project: providing services to taxonomists for standard genome sequencing and annotation.</title>
        <authorList>
            <consortium name="The Broad Institute Genomics Platform"/>
            <consortium name="The Broad Institute Genome Sequencing Center for Infectious Disease"/>
            <person name="Wu L."/>
            <person name="Ma J."/>
        </authorList>
    </citation>
    <scope>NUCLEOTIDE SEQUENCE [LARGE SCALE GENOMIC DNA]</scope>
    <source>
        <strain evidence="1 2">XZYJT29</strain>
    </source>
</reference>
<evidence type="ECO:0000313" key="2">
    <source>
        <dbReference type="Proteomes" id="UP001596432"/>
    </source>
</evidence>
<protein>
    <submittedName>
        <fullName evidence="1">dCTP deaminase</fullName>
    </submittedName>
</protein>
<keyword evidence="2" id="KW-1185">Reference proteome</keyword>
<dbReference type="RefSeq" id="WP_274325228.1">
    <property type="nucleotide sequence ID" value="NZ_CP118158.1"/>
</dbReference>
<evidence type="ECO:0000313" key="1">
    <source>
        <dbReference type="EMBL" id="MFC7139645.1"/>
    </source>
</evidence>
<name>A0ABD5Y2V2_9EURY</name>
<dbReference type="GeneID" id="78819903"/>
<dbReference type="EMBL" id="JBHTAS010000001">
    <property type="protein sequence ID" value="MFC7139645.1"/>
    <property type="molecule type" value="Genomic_DNA"/>
</dbReference>
<organism evidence="1 2">
    <name type="scientific">Halosimplex aquaticum</name>
    <dbReference type="NCBI Taxonomy" id="3026162"/>
    <lineage>
        <taxon>Archaea</taxon>
        <taxon>Methanobacteriati</taxon>
        <taxon>Methanobacteriota</taxon>
        <taxon>Stenosarchaea group</taxon>
        <taxon>Halobacteria</taxon>
        <taxon>Halobacteriales</taxon>
        <taxon>Haloarculaceae</taxon>
        <taxon>Halosimplex</taxon>
    </lineage>
</organism>
<gene>
    <name evidence="1" type="ORF">ACFQMA_07305</name>
</gene>
<dbReference type="AlphaFoldDB" id="A0ABD5Y2V2"/>
<sequence length="143" mass="15783">MTDLTAFVDGIVHELTQTEGRGLDLTVAEVYEVTAPGRVDFGGGELEAADLAPHDRQYRNEGDDYQWWHLDEGQYLIEYNESLALPGDLTATVQTRDAVRTRGAFHPTIRTSELDRVPLSVGGAGIRLKENARVSTVVDVERA</sequence>
<proteinExistence type="predicted"/>
<dbReference type="Proteomes" id="UP001596432">
    <property type="component" value="Unassembled WGS sequence"/>
</dbReference>
<accession>A0ABD5Y2V2</accession>